<dbReference type="EMBL" id="BKAL01000002">
    <property type="protein sequence ID" value="GEP67849.1"/>
    <property type="molecule type" value="Genomic_DNA"/>
</dbReference>
<dbReference type="OrthoDB" id="4220102at2"/>
<dbReference type="Pfam" id="PF07811">
    <property type="entry name" value="TadE"/>
    <property type="match status" value="1"/>
</dbReference>
<dbReference type="Proteomes" id="UP000321798">
    <property type="component" value="Unassembled WGS sequence"/>
</dbReference>
<name>A0A512P9H0_9CELL</name>
<dbReference type="RefSeq" id="WP_146951640.1">
    <property type="nucleotide sequence ID" value="NZ_BAABBJ010000015.1"/>
</dbReference>
<protein>
    <recommendedName>
        <fullName evidence="2">TadE-like domain-containing protein</fullName>
    </recommendedName>
</protein>
<dbReference type="AlphaFoldDB" id="A0A512P9H0"/>
<keyword evidence="1" id="KW-0472">Membrane</keyword>
<gene>
    <name evidence="3" type="ORF">CSO01_05640</name>
</gene>
<dbReference type="InterPro" id="IPR012495">
    <property type="entry name" value="TadE-like_dom"/>
</dbReference>
<feature type="domain" description="TadE-like" evidence="2">
    <location>
        <begin position="17"/>
        <end position="58"/>
    </location>
</feature>
<organism evidence="3 4">
    <name type="scientific">Cellulomonas soli</name>
    <dbReference type="NCBI Taxonomy" id="931535"/>
    <lineage>
        <taxon>Bacteria</taxon>
        <taxon>Bacillati</taxon>
        <taxon>Actinomycetota</taxon>
        <taxon>Actinomycetes</taxon>
        <taxon>Micrococcales</taxon>
        <taxon>Cellulomonadaceae</taxon>
        <taxon>Cellulomonas</taxon>
    </lineage>
</organism>
<proteinExistence type="predicted"/>
<keyword evidence="4" id="KW-1185">Reference proteome</keyword>
<comment type="caution">
    <text evidence="3">The sequence shown here is derived from an EMBL/GenBank/DDBJ whole genome shotgun (WGS) entry which is preliminary data.</text>
</comment>
<evidence type="ECO:0000313" key="4">
    <source>
        <dbReference type="Proteomes" id="UP000321798"/>
    </source>
</evidence>
<reference evidence="3 4" key="1">
    <citation type="submission" date="2019-07" db="EMBL/GenBank/DDBJ databases">
        <title>Whole genome shotgun sequence of Cellulomonas soli NBRC 109434.</title>
        <authorList>
            <person name="Hosoyama A."/>
            <person name="Uohara A."/>
            <person name="Ohji S."/>
            <person name="Ichikawa N."/>
        </authorList>
    </citation>
    <scope>NUCLEOTIDE SEQUENCE [LARGE SCALE GENOMIC DNA]</scope>
    <source>
        <strain evidence="3 4">NBRC 109434</strain>
    </source>
</reference>
<accession>A0A512P9H0</accession>
<evidence type="ECO:0000256" key="1">
    <source>
        <dbReference type="SAM" id="Phobius"/>
    </source>
</evidence>
<evidence type="ECO:0000259" key="2">
    <source>
        <dbReference type="Pfam" id="PF07811"/>
    </source>
</evidence>
<keyword evidence="1" id="KW-1133">Transmembrane helix</keyword>
<keyword evidence="1" id="KW-0812">Transmembrane</keyword>
<feature type="transmembrane region" description="Helical" evidence="1">
    <location>
        <begin position="21"/>
        <end position="43"/>
    </location>
</feature>
<sequence>MPTATTPHRARLRGERGSATVELAILFPALLLLVTALVQYGLWFHARSIALAAAQEGVAAARTYNAPRSDGPGVALGFVDQHGGGTLLSATAILTTPGAGQVEIVVSGRALSVIPGVGGATVRQSAAGPIERFTQAQP</sequence>
<evidence type="ECO:0000313" key="3">
    <source>
        <dbReference type="EMBL" id="GEP67849.1"/>
    </source>
</evidence>